<dbReference type="AlphaFoldDB" id="A0A371E636"/>
<dbReference type="InterPro" id="IPR041373">
    <property type="entry name" value="RT_RNaseH"/>
</dbReference>
<keyword evidence="5" id="KW-0378">Hydrolase</keyword>
<dbReference type="GO" id="GO:0003964">
    <property type="term" value="F:RNA-directed DNA polymerase activity"/>
    <property type="evidence" value="ECO:0007669"/>
    <property type="project" value="UniProtKB-KW"/>
</dbReference>
<sequence>MCDTSNSALAAVLDQRVKAGKAMHVIAYASQTMDSAQLNYTTTEKELLEIVFALEKFRSYLLGSKIIVFSNHAVLRFLLKKPDVKPRLIRWMLLLQEFNIEIRDKKGSENSVVDHLRQIERESNSMPFRDEFPDRQLLHIKMPTPWFANIYNLVTASQFPPEGGHYGSTRTAWKVLDCKFYWPNIFKDIYEFVSTCEKCQKAGMPISRRHEMPQQPILLCEVFDDWGIDFMGPFPVSNGYSYILLDVDYVSRWVEKIMQKLLNVVKCRLTVGRLKCDRDDLGRRSTKIADMILAKIDTTKSN</sequence>
<keyword evidence="3" id="KW-0540">Nuclease</keyword>
<dbReference type="InterPro" id="IPR036397">
    <property type="entry name" value="RNaseH_sf"/>
</dbReference>
<gene>
    <name evidence="9" type="primary">pol</name>
    <name evidence="9" type="ORF">CR513_60271</name>
</gene>
<evidence type="ECO:0000256" key="3">
    <source>
        <dbReference type="ARBA" id="ARBA00022722"/>
    </source>
</evidence>
<dbReference type="PANTHER" id="PTHR37984">
    <property type="entry name" value="PROTEIN CBG26694"/>
    <property type="match status" value="1"/>
</dbReference>
<comment type="caution">
    <text evidence="9">The sequence shown here is derived from an EMBL/GenBank/DDBJ whole genome shotgun (WGS) entry which is preliminary data.</text>
</comment>
<dbReference type="Pfam" id="PF17917">
    <property type="entry name" value="RT_RNaseH"/>
    <property type="match status" value="1"/>
</dbReference>
<protein>
    <submittedName>
        <fullName evidence="9">Retrovirus-related Pol polyprotein</fullName>
    </submittedName>
</protein>
<dbReference type="Gene3D" id="3.10.20.370">
    <property type="match status" value="1"/>
</dbReference>
<evidence type="ECO:0000313" key="9">
    <source>
        <dbReference type="EMBL" id="RDX61494.1"/>
    </source>
</evidence>
<evidence type="ECO:0000259" key="8">
    <source>
        <dbReference type="Pfam" id="PF17921"/>
    </source>
</evidence>
<dbReference type="GO" id="GO:0016787">
    <property type="term" value="F:hydrolase activity"/>
    <property type="evidence" value="ECO:0007669"/>
    <property type="project" value="UniProtKB-KW"/>
</dbReference>
<proteinExistence type="predicted"/>
<feature type="domain" description="Reverse transcriptase RNase H-like" evidence="7">
    <location>
        <begin position="2"/>
        <end position="98"/>
    </location>
</feature>
<dbReference type="InterPro" id="IPR041588">
    <property type="entry name" value="Integrase_H2C2"/>
</dbReference>
<accession>A0A371E636</accession>
<dbReference type="InterPro" id="IPR043502">
    <property type="entry name" value="DNA/RNA_pol_sf"/>
</dbReference>
<keyword evidence="4" id="KW-0255">Endonuclease</keyword>
<name>A0A371E636_MUCPR</name>
<evidence type="ECO:0000256" key="2">
    <source>
        <dbReference type="ARBA" id="ARBA00022695"/>
    </source>
</evidence>
<dbReference type="Pfam" id="PF17921">
    <property type="entry name" value="Integrase_H2C2"/>
    <property type="match status" value="1"/>
</dbReference>
<dbReference type="OrthoDB" id="10053647at2759"/>
<dbReference type="SUPFAM" id="SSF53098">
    <property type="entry name" value="Ribonuclease H-like"/>
    <property type="match status" value="1"/>
</dbReference>
<dbReference type="GO" id="GO:0003676">
    <property type="term" value="F:nucleic acid binding"/>
    <property type="evidence" value="ECO:0007669"/>
    <property type="project" value="InterPro"/>
</dbReference>
<evidence type="ECO:0000256" key="6">
    <source>
        <dbReference type="ARBA" id="ARBA00022918"/>
    </source>
</evidence>
<dbReference type="EMBL" id="QJKJ01016109">
    <property type="protein sequence ID" value="RDX61494.1"/>
    <property type="molecule type" value="Genomic_DNA"/>
</dbReference>
<evidence type="ECO:0000256" key="4">
    <source>
        <dbReference type="ARBA" id="ARBA00022759"/>
    </source>
</evidence>
<dbReference type="Proteomes" id="UP000257109">
    <property type="component" value="Unassembled WGS sequence"/>
</dbReference>
<dbReference type="Gene3D" id="1.10.340.70">
    <property type="match status" value="1"/>
</dbReference>
<feature type="domain" description="Integrase zinc-binding" evidence="8">
    <location>
        <begin position="163"/>
        <end position="202"/>
    </location>
</feature>
<dbReference type="Gene3D" id="3.30.420.10">
    <property type="entry name" value="Ribonuclease H-like superfamily/Ribonuclease H"/>
    <property type="match status" value="1"/>
</dbReference>
<keyword evidence="6" id="KW-0695">RNA-directed DNA polymerase</keyword>
<organism evidence="9 10">
    <name type="scientific">Mucuna pruriens</name>
    <name type="common">Velvet bean</name>
    <name type="synonym">Dolichos pruriens</name>
    <dbReference type="NCBI Taxonomy" id="157652"/>
    <lineage>
        <taxon>Eukaryota</taxon>
        <taxon>Viridiplantae</taxon>
        <taxon>Streptophyta</taxon>
        <taxon>Embryophyta</taxon>
        <taxon>Tracheophyta</taxon>
        <taxon>Spermatophyta</taxon>
        <taxon>Magnoliopsida</taxon>
        <taxon>eudicotyledons</taxon>
        <taxon>Gunneridae</taxon>
        <taxon>Pentapetalae</taxon>
        <taxon>rosids</taxon>
        <taxon>fabids</taxon>
        <taxon>Fabales</taxon>
        <taxon>Fabaceae</taxon>
        <taxon>Papilionoideae</taxon>
        <taxon>50 kb inversion clade</taxon>
        <taxon>NPAAA clade</taxon>
        <taxon>indigoferoid/millettioid clade</taxon>
        <taxon>Phaseoleae</taxon>
        <taxon>Mucuna</taxon>
    </lineage>
</organism>
<evidence type="ECO:0000259" key="7">
    <source>
        <dbReference type="Pfam" id="PF17917"/>
    </source>
</evidence>
<dbReference type="InterPro" id="IPR050951">
    <property type="entry name" value="Retrovirus_Pol_polyprotein"/>
</dbReference>
<evidence type="ECO:0000313" key="10">
    <source>
        <dbReference type="Proteomes" id="UP000257109"/>
    </source>
</evidence>
<keyword evidence="1" id="KW-0808">Transferase</keyword>
<dbReference type="GO" id="GO:0004519">
    <property type="term" value="F:endonuclease activity"/>
    <property type="evidence" value="ECO:0007669"/>
    <property type="project" value="UniProtKB-KW"/>
</dbReference>
<keyword evidence="2" id="KW-0548">Nucleotidyltransferase</keyword>
<dbReference type="SUPFAM" id="SSF56672">
    <property type="entry name" value="DNA/RNA polymerases"/>
    <property type="match status" value="1"/>
</dbReference>
<dbReference type="CDD" id="cd09274">
    <property type="entry name" value="RNase_HI_RT_Ty3"/>
    <property type="match status" value="1"/>
</dbReference>
<reference evidence="9" key="1">
    <citation type="submission" date="2018-05" db="EMBL/GenBank/DDBJ databases">
        <title>Draft genome of Mucuna pruriens seed.</title>
        <authorList>
            <person name="Nnadi N.E."/>
            <person name="Vos R."/>
            <person name="Hasami M.H."/>
            <person name="Devisetty U.K."/>
            <person name="Aguiy J.C."/>
        </authorList>
    </citation>
    <scope>NUCLEOTIDE SEQUENCE [LARGE SCALE GENOMIC DNA]</scope>
    <source>
        <strain evidence="9">JCA_2017</strain>
    </source>
</reference>
<feature type="non-terminal residue" evidence="9">
    <location>
        <position position="1"/>
    </location>
</feature>
<keyword evidence="10" id="KW-1185">Reference proteome</keyword>
<dbReference type="PANTHER" id="PTHR37984:SF5">
    <property type="entry name" value="PROTEIN NYNRIN-LIKE"/>
    <property type="match status" value="1"/>
</dbReference>
<dbReference type="InterPro" id="IPR012337">
    <property type="entry name" value="RNaseH-like_sf"/>
</dbReference>
<evidence type="ECO:0000256" key="5">
    <source>
        <dbReference type="ARBA" id="ARBA00022801"/>
    </source>
</evidence>
<evidence type="ECO:0000256" key="1">
    <source>
        <dbReference type="ARBA" id="ARBA00022679"/>
    </source>
</evidence>